<dbReference type="Proteomes" id="UP000789595">
    <property type="component" value="Unassembled WGS sequence"/>
</dbReference>
<dbReference type="InterPro" id="IPR006166">
    <property type="entry name" value="ERCC4_domain"/>
</dbReference>
<dbReference type="Gene3D" id="3.40.50.10130">
    <property type="match status" value="1"/>
</dbReference>
<comment type="subunit">
    <text evidence="2">Interacts with EME1.</text>
</comment>
<organism evidence="5 6">
    <name type="scientific">Pelagomonas calceolata</name>
    <dbReference type="NCBI Taxonomy" id="35677"/>
    <lineage>
        <taxon>Eukaryota</taxon>
        <taxon>Sar</taxon>
        <taxon>Stramenopiles</taxon>
        <taxon>Ochrophyta</taxon>
        <taxon>Pelagophyceae</taxon>
        <taxon>Pelagomonadales</taxon>
        <taxon>Pelagomonadaceae</taxon>
        <taxon>Pelagomonas</taxon>
    </lineage>
</organism>
<evidence type="ECO:0000256" key="3">
    <source>
        <dbReference type="SAM" id="MobiDB-lite"/>
    </source>
</evidence>
<keyword evidence="2" id="KW-0479">Metal-binding</keyword>
<gene>
    <name evidence="5" type="ORF">PECAL_5P25260</name>
</gene>
<dbReference type="SUPFAM" id="SSF68906">
    <property type="entry name" value="SAP domain"/>
    <property type="match status" value="1"/>
</dbReference>
<dbReference type="GO" id="GO:0003677">
    <property type="term" value="F:DNA binding"/>
    <property type="evidence" value="ECO:0007669"/>
    <property type="project" value="UniProtKB-UniRule"/>
</dbReference>
<comment type="subcellular location">
    <subcellularLocation>
        <location evidence="2">Nucleus</location>
    </subcellularLocation>
</comment>
<dbReference type="GO" id="GO:0005634">
    <property type="term" value="C:nucleus"/>
    <property type="evidence" value="ECO:0007669"/>
    <property type="project" value="UniProtKB-SubCell"/>
</dbReference>
<feature type="compositionally biased region" description="Basic and acidic residues" evidence="3">
    <location>
        <begin position="378"/>
        <end position="388"/>
    </location>
</feature>
<feature type="region of interest" description="Disordered" evidence="3">
    <location>
        <begin position="608"/>
        <end position="725"/>
    </location>
</feature>
<dbReference type="GO" id="GO:0008821">
    <property type="term" value="F:crossover junction DNA endonuclease activity"/>
    <property type="evidence" value="ECO:0007669"/>
    <property type="project" value="UniProtKB-UniRule"/>
</dbReference>
<dbReference type="GO" id="GO:0000712">
    <property type="term" value="P:resolution of meiotic recombination intermediates"/>
    <property type="evidence" value="ECO:0007669"/>
    <property type="project" value="TreeGrafter"/>
</dbReference>
<keyword evidence="2" id="KW-0234">DNA repair</keyword>
<dbReference type="InterPro" id="IPR003034">
    <property type="entry name" value="SAP_dom"/>
</dbReference>
<comment type="similarity">
    <text evidence="2">Belongs to the XPF family.</text>
</comment>
<keyword evidence="2" id="KW-0255">Endonuclease</keyword>
<dbReference type="OrthoDB" id="48692at2759"/>
<evidence type="ECO:0000256" key="2">
    <source>
        <dbReference type="RuleBase" id="RU369042"/>
    </source>
</evidence>
<dbReference type="GO" id="GO:0031573">
    <property type="term" value="P:mitotic intra-S DNA damage checkpoint signaling"/>
    <property type="evidence" value="ECO:0007669"/>
    <property type="project" value="TreeGrafter"/>
</dbReference>
<dbReference type="AlphaFoldDB" id="A0A8J2SZ91"/>
<feature type="region of interest" description="Disordered" evidence="3">
    <location>
        <begin position="378"/>
        <end position="414"/>
    </location>
</feature>
<dbReference type="EMBL" id="CAKKNE010000005">
    <property type="protein sequence ID" value="CAH0378006.1"/>
    <property type="molecule type" value="Genomic_DNA"/>
</dbReference>
<keyword evidence="1 2" id="KW-0378">Hydrolase</keyword>
<dbReference type="GO" id="GO:0006308">
    <property type="term" value="P:DNA catabolic process"/>
    <property type="evidence" value="ECO:0007669"/>
    <property type="project" value="UniProtKB-UniRule"/>
</dbReference>
<keyword evidence="2" id="KW-0540">Nuclease</keyword>
<dbReference type="EC" id="3.1.22.-" evidence="2"/>
<dbReference type="PANTHER" id="PTHR13451:SF0">
    <property type="entry name" value="CROSSOVER JUNCTION ENDONUCLEASE MUS81"/>
    <property type="match status" value="1"/>
</dbReference>
<dbReference type="PROSITE" id="PS50800">
    <property type="entry name" value="SAP"/>
    <property type="match status" value="1"/>
</dbReference>
<dbReference type="InterPro" id="IPR036361">
    <property type="entry name" value="SAP_dom_sf"/>
</dbReference>
<comment type="cofactor">
    <cofactor evidence="2">
        <name>Mg(2+)</name>
        <dbReference type="ChEBI" id="CHEBI:18420"/>
    </cofactor>
</comment>
<protein>
    <recommendedName>
        <fullName evidence="2">Crossover junction endonuclease MUS81</fullName>
        <ecNumber evidence="2">3.1.22.-</ecNumber>
    </recommendedName>
</protein>
<dbReference type="Gene3D" id="1.10.720.30">
    <property type="entry name" value="SAP domain"/>
    <property type="match status" value="1"/>
</dbReference>
<name>A0A8J2SZ91_9STRA</name>
<evidence type="ECO:0000313" key="5">
    <source>
        <dbReference type="EMBL" id="CAH0378006.1"/>
    </source>
</evidence>
<feature type="domain" description="SAP" evidence="4">
    <location>
        <begin position="431"/>
        <end position="465"/>
    </location>
</feature>
<dbReference type="GO" id="GO:0000727">
    <property type="term" value="P:double-strand break repair via break-induced replication"/>
    <property type="evidence" value="ECO:0007669"/>
    <property type="project" value="UniProtKB-UniRule"/>
</dbReference>
<dbReference type="GO" id="GO:0046872">
    <property type="term" value="F:metal ion binding"/>
    <property type="evidence" value="ECO:0007669"/>
    <property type="project" value="UniProtKB-UniRule"/>
</dbReference>
<comment type="caution">
    <text evidence="5">The sequence shown here is derived from an EMBL/GenBank/DDBJ whole genome shotgun (WGS) entry which is preliminary data.</text>
</comment>
<comment type="function">
    <text evidence="2">Interacts with EME1 to form a DNA structure-specific endonuclease with substrate preference for branched DNA structures with a 5'-end at the branch nick. Typical substrates include 3'-flap structures, D-loops, replication forks and nicked Holliday junctions. May be required in mitosis for the processing of stalled or collapsed replication fork intermediates. May be required in meiosis for the repair of meiosis-specific double strand breaks subsequent to single-end invasion (SEI).</text>
</comment>
<dbReference type="Pfam" id="PF02732">
    <property type="entry name" value="ERCC4"/>
    <property type="match status" value="1"/>
</dbReference>
<dbReference type="SMART" id="SM00513">
    <property type="entry name" value="SAP"/>
    <property type="match status" value="1"/>
</dbReference>
<dbReference type="SUPFAM" id="SSF52980">
    <property type="entry name" value="Restriction endonuclease-like"/>
    <property type="match status" value="1"/>
</dbReference>
<reference evidence="5" key="1">
    <citation type="submission" date="2021-11" db="EMBL/GenBank/DDBJ databases">
        <authorList>
            <consortium name="Genoscope - CEA"/>
            <person name="William W."/>
        </authorList>
    </citation>
    <scope>NUCLEOTIDE SEQUENCE</scope>
</reference>
<dbReference type="GO" id="GO:0048476">
    <property type="term" value="C:Holliday junction resolvase complex"/>
    <property type="evidence" value="ECO:0007669"/>
    <property type="project" value="UniProtKB-UniRule"/>
</dbReference>
<dbReference type="SMART" id="SM00891">
    <property type="entry name" value="ERCC4"/>
    <property type="match status" value="1"/>
</dbReference>
<feature type="compositionally biased region" description="Pro residues" evidence="3">
    <location>
        <begin position="676"/>
        <end position="685"/>
    </location>
</feature>
<keyword evidence="2" id="KW-0233">DNA recombination</keyword>
<dbReference type="PANTHER" id="PTHR13451">
    <property type="entry name" value="CLASS II CROSSOVER JUNCTION ENDONUCLEASE MUS81"/>
    <property type="match status" value="1"/>
</dbReference>
<dbReference type="InterPro" id="IPR011335">
    <property type="entry name" value="Restrct_endonuc-II-like"/>
</dbReference>
<evidence type="ECO:0000259" key="4">
    <source>
        <dbReference type="PROSITE" id="PS50800"/>
    </source>
</evidence>
<keyword evidence="2" id="KW-0539">Nucleus</keyword>
<accession>A0A8J2SZ91</accession>
<keyword evidence="6" id="KW-1185">Reference proteome</keyword>
<feature type="compositionally biased region" description="Polar residues" evidence="3">
    <location>
        <begin position="402"/>
        <end position="414"/>
    </location>
</feature>
<evidence type="ECO:0000256" key="1">
    <source>
        <dbReference type="ARBA" id="ARBA00022801"/>
    </source>
</evidence>
<keyword evidence="2" id="KW-0460">Magnesium</keyword>
<feature type="compositionally biased region" description="Polar residues" evidence="3">
    <location>
        <begin position="714"/>
        <end position="725"/>
    </location>
</feature>
<dbReference type="GO" id="GO:0048257">
    <property type="term" value="F:3'-flap endonuclease activity"/>
    <property type="evidence" value="ECO:0007669"/>
    <property type="project" value="TreeGrafter"/>
</dbReference>
<dbReference type="Pfam" id="PF02037">
    <property type="entry name" value="SAP"/>
    <property type="match status" value="1"/>
</dbReference>
<evidence type="ECO:0000313" key="6">
    <source>
        <dbReference type="Proteomes" id="UP000789595"/>
    </source>
</evidence>
<feature type="region of interest" description="Disordered" evidence="3">
    <location>
        <begin position="739"/>
        <end position="765"/>
    </location>
</feature>
<keyword evidence="2" id="KW-0227">DNA damage</keyword>
<proteinExistence type="inferred from homology"/>
<dbReference type="InterPro" id="IPR033309">
    <property type="entry name" value="Mus81"/>
</dbReference>
<sequence length="765" mass="82281">MAQQQLADKRDQFVRTLWDRADTLRRGEFDTAARLATIKALVRIAVHEQPLRSATQCRQVKSVGSAIIDVLATANGPTTTENGKYASAAVAILAALLETEKTTIPTPMRDVLDAASKLLENNRRFAPLQQICAAPASCSAWEQLKILEGALKLVKRRQRSQCEGGCAFELTDEGRDVARRLAKERCGNNEESRGALRAWGGTSADDVVVLVDDREGGGDRHHLHSIGQLLRDNRAPFETRTLPTGFGDYVIARRRARVDAATGCGPHVAPVLIERKSAVDVAASLKDGRWQRQHDAMKRVAQLGASRAEIVYVIEGDPSKHVYRACGCGCLGIGACGNPNLQAVTAAISERERAGAKIVRTADPRDTARWLAAERRRQLQSHFREADRPPPQTPEKRKKQPTQEVSPPKRSTSVLTAAARAAWTRRDRDALGRLKVTELKQLCESVGEIASGNKAALVDRLLTPANPALLVQRKRAGKRVPRDRTCNYALLCALDAAQEPLTKERWMAAAEATGIANVSLYEKSGPMAYDGWAGVGGDLTQGDPPLVVKERGSRYKLSTCGGDDAGKAVASALHAKAHQRGWCACARPPAPVQPVRLEAPEQAMSPLHAAARRARVRTPETRRAPPPPRSASPPRRRSTAPPTPPTTASKAARARGRRRSPVPDDDSDDSVLGFSPPRPARPPATPASSIMDLTTPRVPPSSAMDLATPAPHSGAQTPYSNAMSLSSEASDVVDLTRLSSPSPARAASPIDLISPAASPAHDSPS</sequence>